<dbReference type="Proteomes" id="UP000254877">
    <property type="component" value="Unassembled WGS sequence"/>
</dbReference>
<gene>
    <name evidence="1" type="ORF">NCTC7928_06267</name>
</gene>
<name>A0A376LML4_ECOLX</name>
<dbReference type="EMBL" id="UGAB01000002">
    <property type="protein sequence ID" value="STF45486.1"/>
    <property type="molecule type" value="Genomic_DNA"/>
</dbReference>
<dbReference type="AlphaFoldDB" id="A0A376LML4"/>
<evidence type="ECO:0000313" key="2">
    <source>
        <dbReference type="Proteomes" id="UP000254877"/>
    </source>
</evidence>
<reference evidence="1 2" key="1">
    <citation type="submission" date="2018-06" db="EMBL/GenBank/DDBJ databases">
        <authorList>
            <consortium name="Pathogen Informatics"/>
            <person name="Doyle S."/>
        </authorList>
    </citation>
    <scope>NUCLEOTIDE SEQUENCE [LARGE SCALE GENOMIC DNA]</scope>
    <source>
        <strain evidence="1 2">NCTC7928</strain>
    </source>
</reference>
<sequence length="92" mass="10660">MSRQKKLTQRNYKCHRDFCENVKIFRVFLFVLLARADSLTGGEKVRGQLPLPDLLWDDTTAHSCTAAAEWIWMVMIVVTANVDHKRPSAYFC</sequence>
<organism evidence="1 2">
    <name type="scientific">Escherichia coli</name>
    <dbReference type="NCBI Taxonomy" id="562"/>
    <lineage>
        <taxon>Bacteria</taxon>
        <taxon>Pseudomonadati</taxon>
        <taxon>Pseudomonadota</taxon>
        <taxon>Gammaproteobacteria</taxon>
        <taxon>Enterobacterales</taxon>
        <taxon>Enterobacteriaceae</taxon>
        <taxon>Escherichia</taxon>
    </lineage>
</organism>
<evidence type="ECO:0000313" key="1">
    <source>
        <dbReference type="EMBL" id="STF45486.1"/>
    </source>
</evidence>
<protein>
    <submittedName>
        <fullName evidence="1">Uncharacterized protein</fullName>
    </submittedName>
</protein>
<proteinExistence type="predicted"/>
<accession>A0A376LML4</accession>